<evidence type="ECO:0000313" key="2">
    <source>
        <dbReference type="Proteomes" id="UP001315278"/>
    </source>
</evidence>
<comment type="caution">
    <text evidence="1">The sequence shown here is derived from an EMBL/GenBank/DDBJ whole genome shotgun (WGS) entry which is preliminary data.</text>
</comment>
<accession>A0ABS5FK26</accession>
<protein>
    <submittedName>
        <fullName evidence="1">Uncharacterized protein</fullName>
    </submittedName>
</protein>
<dbReference type="EMBL" id="JAFCJH010000016">
    <property type="protein sequence ID" value="MBR0797134.1"/>
    <property type="molecule type" value="Genomic_DNA"/>
</dbReference>
<proteinExistence type="predicted"/>
<dbReference type="Proteomes" id="UP001315278">
    <property type="component" value="Unassembled WGS sequence"/>
</dbReference>
<dbReference type="RefSeq" id="WP_212493160.1">
    <property type="nucleotide sequence ID" value="NZ_JAFCJH010000016.1"/>
</dbReference>
<organism evidence="1 2">
    <name type="scientific">Bradyrhizobium jicamae</name>
    <dbReference type="NCBI Taxonomy" id="280332"/>
    <lineage>
        <taxon>Bacteria</taxon>
        <taxon>Pseudomonadati</taxon>
        <taxon>Pseudomonadota</taxon>
        <taxon>Alphaproteobacteria</taxon>
        <taxon>Hyphomicrobiales</taxon>
        <taxon>Nitrobacteraceae</taxon>
        <taxon>Bradyrhizobium</taxon>
    </lineage>
</organism>
<keyword evidence="2" id="KW-1185">Reference proteome</keyword>
<sequence length="123" mass="13361">MHKLMIPGLLIQILAWYPASVSAGGTCILHPSPFKLRSDSVYWSIKIKPGAECIQGLRWSTIMIDSITIVDPPKLGRLVIEGPAFRYFADPDAEGNDHFKIAIKGTSLHIAGTSTIEVGVSSQ</sequence>
<name>A0ABS5FK26_9BRAD</name>
<evidence type="ECO:0000313" key="1">
    <source>
        <dbReference type="EMBL" id="MBR0797134.1"/>
    </source>
</evidence>
<gene>
    <name evidence="1" type="ORF">JQ615_17215</name>
</gene>
<reference evidence="2" key="1">
    <citation type="journal article" date="2021" name="ISME J.">
        <title>Evolutionary origin and ecological implication of a unique nif island in free-living Bradyrhizobium lineages.</title>
        <authorList>
            <person name="Tao J."/>
        </authorList>
    </citation>
    <scope>NUCLEOTIDE SEQUENCE [LARGE SCALE GENOMIC DNA]</scope>
    <source>
        <strain evidence="2">SZCCT0434</strain>
    </source>
</reference>